<evidence type="ECO:0000313" key="7">
    <source>
        <dbReference type="EMBL" id="CAK7274590.1"/>
    </source>
</evidence>
<feature type="domain" description="RRM" evidence="6">
    <location>
        <begin position="185"/>
        <end position="263"/>
    </location>
</feature>
<organism evidence="7 8">
    <name type="scientific">Sporothrix epigloea</name>
    <dbReference type="NCBI Taxonomy" id="1892477"/>
    <lineage>
        <taxon>Eukaryota</taxon>
        <taxon>Fungi</taxon>
        <taxon>Dikarya</taxon>
        <taxon>Ascomycota</taxon>
        <taxon>Pezizomycotina</taxon>
        <taxon>Sordariomycetes</taxon>
        <taxon>Sordariomycetidae</taxon>
        <taxon>Ophiostomatales</taxon>
        <taxon>Ophiostomataceae</taxon>
        <taxon>Sporothrix</taxon>
    </lineage>
</organism>
<protein>
    <submittedName>
        <fullName evidence="7">Nucleolar protein</fullName>
    </submittedName>
</protein>
<evidence type="ECO:0000256" key="1">
    <source>
        <dbReference type="ARBA" id="ARBA00004604"/>
    </source>
</evidence>
<dbReference type="Pfam" id="PF00076">
    <property type="entry name" value="RRM_1"/>
    <property type="match status" value="1"/>
</dbReference>
<evidence type="ECO:0000256" key="4">
    <source>
        <dbReference type="PROSITE-ProRule" id="PRU00176"/>
    </source>
</evidence>
<sequence length="388" mass="42031">MVKEKKVTAATAGAAPRMSSRISEQMVKRKAVEQSSPVSAKKRKSPGESVKEIEDKSKETPAQNKQSKKKAATLANDEKTSENEEFAVEDDATTKALVEEIDVSDDDGNGKKSVTVGASLFQRGQDVGNAPATAAKIAAKTQAVMSKKNNNAESGTVKDKSTVKHGAAVSASASFIVGKGSESGGVVYVGRIPHGFFEHEMRSYFGQFGDIRNLRLSRNRKTGASKHYAFIEFSDREVAEIVAKTMDNYLLFGHLLRCSVVTPDRIPANLFKGANRRFKAVPWNRMAGRKLGQPKPESEWADKISRETKKRAERAALLKSKLDYSFAPPNLKTTDMVEATNVLGKIEEKKEDKALKLLQEAASAGDLVAAISTAPAIGKKVKGKKMAA</sequence>
<evidence type="ECO:0000313" key="8">
    <source>
        <dbReference type="Proteomes" id="UP001642501"/>
    </source>
</evidence>
<evidence type="ECO:0000256" key="2">
    <source>
        <dbReference type="ARBA" id="ARBA00022884"/>
    </source>
</evidence>
<dbReference type="SUPFAM" id="SSF54928">
    <property type="entry name" value="RNA-binding domain, RBD"/>
    <property type="match status" value="1"/>
</dbReference>
<dbReference type="InterPro" id="IPR012677">
    <property type="entry name" value="Nucleotide-bd_a/b_plait_sf"/>
</dbReference>
<feature type="region of interest" description="Disordered" evidence="5">
    <location>
        <begin position="1"/>
        <end position="87"/>
    </location>
</feature>
<evidence type="ECO:0000256" key="3">
    <source>
        <dbReference type="ARBA" id="ARBA00023242"/>
    </source>
</evidence>
<name>A0ABP0E207_9PEZI</name>
<dbReference type="InterPro" id="IPR000504">
    <property type="entry name" value="RRM_dom"/>
</dbReference>
<dbReference type="EMBL" id="CAWUOM010000174">
    <property type="protein sequence ID" value="CAK7274590.1"/>
    <property type="molecule type" value="Genomic_DNA"/>
</dbReference>
<dbReference type="PROSITE" id="PS50102">
    <property type="entry name" value="RRM"/>
    <property type="match status" value="1"/>
</dbReference>
<evidence type="ECO:0000256" key="5">
    <source>
        <dbReference type="SAM" id="MobiDB-lite"/>
    </source>
</evidence>
<dbReference type="SMART" id="SM00360">
    <property type="entry name" value="RRM"/>
    <property type="match status" value="1"/>
</dbReference>
<dbReference type="InterPro" id="IPR035979">
    <property type="entry name" value="RBD_domain_sf"/>
</dbReference>
<reference evidence="7 8" key="1">
    <citation type="submission" date="2024-01" db="EMBL/GenBank/DDBJ databases">
        <authorList>
            <person name="Allen C."/>
            <person name="Tagirdzhanova G."/>
        </authorList>
    </citation>
    <scope>NUCLEOTIDE SEQUENCE [LARGE SCALE GENOMIC DNA]</scope>
    <source>
        <strain evidence="7 8">CBS 573.63</strain>
    </source>
</reference>
<comment type="subcellular location">
    <subcellularLocation>
        <location evidence="1">Nucleus</location>
        <location evidence="1">Nucleolus</location>
    </subcellularLocation>
</comment>
<proteinExistence type="predicted"/>
<keyword evidence="3" id="KW-0539">Nucleus</keyword>
<dbReference type="Gene3D" id="3.30.70.330">
    <property type="match status" value="1"/>
</dbReference>
<dbReference type="CDD" id="cd12307">
    <property type="entry name" value="RRM_NIFK_like"/>
    <property type="match status" value="1"/>
</dbReference>
<dbReference type="PANTHER" id="PTHR46754">
    <property type="entry name" value="MKI67 FHA DOMAIN-INTERACTING NUCLEOLAR PHOSPHOPROTEIN"/>
    <property type="match status" value="1"/>
</dbReference>
<evidence type="ECO:0000259" key="6">
    <source>
        <dbReference type="PROSITE" id="PS50102"/>
    </source>
</evidence>
<gene>
    <name evidence="7" type="primary">NOP15</name>
    <name evidence="7" type="ORF">SEPCBS57363_006241</name>
</gene>
<keyword evidence="2 4" id="KW-0694">RNA-binding</keyword>
<accession>A0ABP0E207</accession>
<keyword evidence="8" id="KW-1185">Reference proteome</keyword>
<feature type="compositionally biased region" description="Basic and acidic residues" evidence="5">
    <location>
        <begin position="45"/>
        <end position="59"/>
    </location>
</feature>
<dbReference type="Proteomes" id="UP001642501">
    <property type="component" value="Unassembled WGS sequence"/>
</dbReference>
<comment type="caution">
    <text evidence="7">The sequence shown here is derived from an EMBL/GenBank/DDBJ whole genome shotgun (WGS) entry which is preliminary data.</text>
</comment>